<comment type="caution">
    <text evidence="1">The sequence shown here is derived from an EMBL/GenBank/DDBJ whole genome shotgun (WGS) entry which is preliminary data.</text>
</comment>
<dbReference type="InterPro" id="IPR014710">
    <property type="entry name" value="RmlC-like_jellyroll"/>
</dbReference>
<dbReference type="RefSeq" id="WP_147166307.1">
    <property type="nucleotide sequence ID" value="NZ_VOOR01000007.1"/>
</dbReference>
<evidence type="ECO:0000313" key="2">
    <source>
        <dbReference type="Proteomes" id="UP000321580"/>
    </source>
</evidence>
<keyword evidence="2" id="KW-1185">Reference proteome</keyword>
<proteinExistence type="predicted"/>
<dbReference type="OrthoDB" id="9808275at2"/>
<dbReference type="AlphaFoldDB" id="A0A5C6RW25"/>
<gene>
    <name evidence="1" type="ORF">FRY97_04840</name>
</gene>
<name>A0A5C6RW25_9BACT</name>
<accession>A0A5C6RW25</accession>
<dbReference type="Gene3D" id="2.60.120.10">
    <property type="entry name" value="Jelly Rolls"/>
    <property type="match status" value="1"/>
</dbReference>
<evidence type="ECO:0008006" key="3">
    <source>
        <dbReference type="Google" id="ProtNLM"/>
    </source>
</evidence>
<dbReference type="EMBL" id="VOOR01000007">
    <property type="protein sequence ID" value="TXB66518.1"/>
    <property type="molecule type" value="Genomic_DNA"/>
</dbReference>
<reference evidence="1 2" key="1">
    <citation type="submission" date="2019-08" db="EMBL/GenBank/DDBJ databases">
        <title>Genome of Phaeodactylibacter luteus.</title>
        <authorList>
            <person name="Bowman J.P."/>
        </authorList>
    </citation>
    <scope>NUCLEOTIDE SEQUENCE [LARGE SCALE GENOMIC DNA]</scope>
    <source>
        <strain evidence="1 2">KCTC 42180</strain>
    </source>
</reference>
<organism evidence="1 2">
    <name type="scientific">Phaeodactylibacter luteus</name>
    <dbReference type="NCBI Taxonomy" id="1564516"/>
    <lineage>
        <taxon>Bacteria</taxon>
        <taxon>Pseudomonadati</taxon>
        <taxon>Bacteroidota</taxon>
        <taxon>Saprospiria</taxon>
        <taxon>Saprospirales</taxon>
        <taxon>Haliscomenobacteraceae</taxon>
        <taxon>Phaeodactylibacter</taxon>
    </lineage>
</organism>
<sequence length="346" mass="38189">MLKRCDYFLEANNWQQPKLAQGDAVRYGLQAAARQPLVTAPFFDPELWKEELAQPEEAQQEEAAQPLFHLNPNEDNLLLRLGRQLFEVPARNMFYLSGDAFWGEGQAHLAERKYPFQAGLIDHTHHTVHRIAYYPPPDALQQLFGQSPLNEDYYFALSAQAQGHYYSGLEPPESPLPIPASPSDRQWLSRMSSWPLRKGECHLVPAGTLHTTGTGGQLLHLQTAPALFRQFITGKEEQQEPQLDLPGAQLWEMIRESALGTRGSGGAPLTGSLTHEMFSLARGQSKALPASLAMALIPVKGEVEIIGPEQWGGLAKAGVFLLLPAAGRPVQIRALSAVEAILIIPT</sequence>
<dbReference type="Proteomes" id="UP000321580">
    <property type="component" value="Unassembled WGS sequence"/>
</dbReference>
<evidence type="ECO:0000313" key="1">
    <source>
        <dbReference type="EMBL" id="TXB66518.1"/>
    </source>
</evidence>
<protein>
    <recommendedName>
        <fullName evidence="3">Mannose-6-phosphate isomerase</fullName>
    </recommendedName>
</protein>